<dbReference type="InterPro" id="IPR051531">
    <property type="entry name" value="N-acetyltransferase"/>
</dbReference>
<dbReference type="AlphaFoldDB" id="M7N320"/>
<evidence type="ECO:0000259" key="1">
    <source>
        <dbReference type="PROSITE" id="PS51186"/>
    </source>
</evidence>
<accession>M7N320</accession>
<comment type="caution">
    <text evidence="2">The sequence shown here is derived from an EMBL/GenBank/DDBJ whole genome shotgun (WGS) entry which is preliminary data.</text>
</comment>
<dbReference type="InterPro" id="IPR016181">
    <property type="entry name" value="Acyl_CoA_acyltransferase"/>
</dbReference>
<organism evidence="2 3">
    <name type="scientific">Cesiribacter andamanensis AMV16</name>
    <dbReference type="NCBI Taxonomy" id="1279009"/>
    <lineage>
        <taxon>Bacteria</taxon>
        <taxon>Pseudomonadati</taxon>
        <taxon>Bacteroidota</taxon>
        <taxon>Cytophagia</taxon>
        <taxon>Cytophagales</taxon>
        <taxon>Cesiribacteraceae</taxon>
        <taxon>Cesiribacter</taxon>
    </lineage>
</organism>
<proteinExistence type="predicted"/>
<dbReference type="STRING" id="1279009.ADICEAN_01812"/>
<keyword evidence="2" id="KW-0808">Transferase</keyword>
<dbReference type="Pfam" id="PF13302">
    <property type="entry name" value="Acetyltransf_3"/>
    <property type="match status" value="1"/>
</dbReference>
<reference evidence="2 3" key="1">
    <citation type="journal article" date="2013" name="Genome Announc.">
        <title>Draft Genome Sequence of Cesiribacter andamanensis Strain AMV16T, Isolated from a Soil Sample from a Mud Volcano in the Andaman Islands, India.</title>
        <authorList>
            <person name="Shivaji S."/>
            <person name="Ara S."/>
            <person name="Begum Z."/>
            <person name="Srinivas T.N."/>
            <person name="Singh A."/>
            <person name="Kumar Pinnaka A."/>
        </authorList>
    </citation>
    <scope>NUCLEOTIDE SEQUENCE [LARGE SCALE GENOMIC DNA]</scope>
    <source>
        <strain evidence="2 3">AMV16</strain>
    </source>
</reference>
<dbReference type="Gene3D" id="3.40.630.30">
    <property type="match status" value="1"/>
</dbReference>
<evidence type="ECO:0000313" key="3">
    <source>
        <dbReference type="Proteomes" id="UP000011910"/>
    </source>
</evidence>
<dbReference type="OrthoDB" id="9798081at2"/>
<dbReference type="eggNOG" id="COG1670">
    <property type="taxonomic scope" value="Bacteria"/>
</dbReference>
<dbReference type="InterPro" id="IPR000182">
    <property type="entry name" value="GNAT_dom"/>
</dbReference>
<dbReference type="PANTHER" id="PTHR43792">
    <property type="entry name" value="GNAT FAMILY, PUTATIVE (AFU_ORTHOLOGUE AFUA_3G00765)-RELATED-RELATED"/>
    <property type="match status" value="1"/>
</dbReference>
<dbReference type="GO" id="GO:0016747">
    <property type="term" value="F:acyltransferase activity, transferring groups other than amino-acyl groups"/>
    <property type="evidence" value="ECO:0007669"/>
    <property type="project" value="InterPro"/>
</dbReference>
<gene>
    <name evidence="2" type="ORF">ADICEAN_01812</name>
</gene>
<dbReference type="PANTHER" id="PTHR43792:SF1">
    <property type="entry name" value="N-ACETYLTRANSFERASE DOMAIN-CONTAINING PROTEIN"/>
    <property type="match status" value="1"/>
</dbReference>
<protein>
    <submittedName>
        <fullName evidence="2">Ribosomal-protein-S5-alanine N-acetyltransferase</fullName>
    </submittedName>
</protein>
<dbReference type="EMBL" id="AODQ01000036">
    <property type="protein sequence ID" value="EMR03083.1"/>
    <property type="molecule type" value="Genomic_DNA"/>
</dbReference>
<dbReference type="PROSITE" id="PS51186">
    <property type="entry name" value="GNAT"/>
    <property type="match status" value="1"/>
</dbReference>
<dbReference type="SUPFAM" id="SSF55729">
    <property type="entry name" value="Acyl-CoA N-acyltransferases (Nat)"/>
    <property type="match status" value="1"/>
</dbReference>
<keyword evidence="3" id="KW-1185">Reference proteome</keyword>
<name>M7N320_9BACT</name>
<feature type="domain" description="N-acetyltransferase" evidence="1">
    <location>
        <begin position="10"/>
        <end position="170"/>
    </location>
</feature>
<evidence type="ECO:0000313" key="2">
    <source>
        <dbReference type="EMBL" id="EMR03083.1"/>
    </source>
</evidence>
<dbReference type="Proteomes" id="UP000011910">
    <property type="component" value="Unassembled WGS sequence"/>
</dbReference>
<sequence>MKVILETERLLLRQMSLADAPFMLALLNTPGWLQHIGDRAVKTVAQAEQYLLNGILKSYQEQGFGFWLVELKESRQPVGIAGLIRREGMPDVDLGYALLPQFEGRGYALESASATLTYARQVLGLGRILAITSQQNEGSIRLLEKIGFRRQGSICLPGSSEELFLFEAAGEWSTPSATQQP</sequence>
<dbReference type="RefSeq" id="WP_009195208.1">
    <property type="nucleotide sequence ID" value="NZ_AODQ01000036.1"/>
</dbReference>